<proteinExistence type="predicted"/>
<keyword evidence="5" id="KW-1185">Reference proteome</keyword>
<dbReference type="InterPro" id="IPR005025">
    <property type="entry name" value="FMN_Rdtase-like_dom"/>
</dbReference>
<gene>
    <name evidence="4" type="ORF">RM698_31260</name>
</gene>
<dbReference type="InterPro" id="IPR051796">
    <property type="entry name" value="ISF_SsuE-like"/>
</dbReference>
<evidence type="ECO:0000256" key="1">
    <source>
        <dbReference type="ARBA" id="ARBA00022630"/>
    </source>
</evidence>
<evidence type="ECO:0000313" key="5">
    <source>
        <dbReference type="Proteomes" id="UP001183610"/>
    </source>
</evidence>
<name>A0ABU2R9X6_9ACTN</name>
<dbReference type="SUPFAM" id="SSF52218">
    <property type="entry name" value="Flavoproteins"/>
    <property type="match status" value="1"/>
</dbReference>
<dbReference type="EMBL" id="JAVRET010000145">
    <property type="protein sequence ID" value="MDT0413501.1"/>
    <property type="molecule type" value="Genomic_DNA"/>
</dbReference>
<dbReference type="PANTHER" id="PTHR43278">
    <property type="entry name" value="NAD(P)H-DEPENDENT FMN-CONTAINING OXIDOREDUCTASE YWQN-RELATED"/>
    <property type="match status" value="1"/>
</dbReference>
<evidence type="ECO:0000313" key="4">
    <source>
        <dbReference type="EMBL" id="MDT0413501.1"/>
    </source>
</evidence>
<dbReference type="PANTHER" id="PTHR43278:SF4">
    <property type="entry name" value="NAD(P)H-DEPENDENT FMN-CONTAINING OXIDOREDUCTASE YWQN-RELATED"/>
    <property type="match status" value="1"/>
</dbReference>
<protein>
    <submittedName>
        <fullName evidence="4">NAD(P)H-dependent oxidoreductase</fullName>
    </submittedName>
</protein>
<dbReference type="Gene3D" id="3.40.50.360">
    <property type="match status" value="1"/>
</dbReference>
<dbReference type="Proteomes" id="UP001183610">
    <property type="component" value="Unassembled WGS sequence"/>
</dbReference>
<dbReference type="Pfam" id="PF03358">
    <property type="entry name" value="FMN_red"/>
    <property type="match status" value="1"/>
</dbReference>
<comment type="caution">
    <text evidence="4">The sequence shown here is derived from an EMBL/GenBank/DDBJ whole genome shotgun (WGS) entry which is preliminary data.</text>
</comment>
<keyword evidence="2" id="KW-0288">FMN</keyword>
<feature type="domain" description="NADPH-dependent FMN reductase-like" evidence="3">
    <location>
        <begin position="6"/>
        <end position="117"/>
    </location>
</feature>
<dbReference type="InterPro" id="IPR029039">
    <property type="entry name" value="Flavoprotein-like_sf"/>
</dbReference>
<reference evidence="5" key="1">
    <citation type="submission" date="2023-07" db="EMBL/GenBank/DDBJ databases">
        <title>30 novel species of actinomycetes from the DSMZ collection.</title>
        <authorList>
            <person name="Nouioui I."/>
        </authorList>
    </citation>
    <scope>NUCLEOTIDE SEQUENCE [LARGE SCALE GENOMIC DNA]</scope>
    <source>
        <strain evidence="5">DSM 41979</strain>
    </source>
</reference>
<accession>A0ABU2R9X6</accession>
<sequence length="193" mass="20980">MSRSFLFLLASARPEGNSRLLAEAAAAQLPGTYSRRWIDLAALSLPAYVDGRHAPGGHTPVSADEALLHEATLGATDLVVVSPLYWHALSSYAKTYLDHWSKWLRTPDPAFREKMAGRTLWGVTAMADENRAVAEPLVGTLRLSAAFMGMRFGGVLLGNGSRPGDVRTDARALREAKTFFTREAPLARFPAEA</sequence>
<keyword evidence="1" id="KW-0285">Flavoprotein</keyword>
<evidence type="ECO:0000256" key="2">
    <source>
        <dbReference type="ARBA" id="ARBA00022643"/>
    </source>
</evidence>
<organism evidence="4 5">
    <name type="scientific">Streptomyces evansiae</name>
    <dbReference type="NCBI Taxonomy" id="3075535"/>
    <lineage>
        <taxon>Bacteria</taxon>
        <taxon>Bacillati</taxon>
        <taxon>Actinomycetota</taxon>
        <taxon>Actinomycetes</taxon>
        <taxon>Kitasatosporales</taxon>
        <taxon>Streptomycetaceae</taxon>
        <taxon>Streptomyces</taxon>
    </lineage>
</organism>
<evidence type="ECO:0000259" key="3">
    <source>
        <dbReference type="Pfam" id="PF03358"/>
    </source>
</evidence>
<dbReference type="RefSeq" id="WP_010278650.1">
    <property type="nucleotide sequence ID" value="NZ_JAVRET010000145.1"/>
</dbReference>